<organism evidence="2 3">
    <name type="scientific">Coccomyxa subellipsoidea</name>
    <dbReference type="NCBI Taxonomy" id="248742"/>
    <lineage>
        <taxon>Eukaryota</taxon>
        <taxon>Viridiplantae</taxon>
        <taxon>Chlorophyta</taxon>
        <taxon>core chlorophytes</taxon>
        <taxon>Trebouxiophyceae</taxon>
        <taxon>Trebouxiophyceae incertae sedis</taxon>
        <taxon>Coccomyxaceae</taxon>
        <taxon>Coccomyxa</taxon>
    </lineage>
</organism>
<evidence type="ECO:0000313" key="3">
    <source>
        <dbReference type="Proteomes" id="UP001491310"/>
    </source>
</evidence>
<evidence type="ECO:0000256" key="1">
    <source>
        <dbReference type="SAM" id="MobiDB-lite"/>
    </source>
</evidence>
<evidence type="ECO:0000313" key="2">
    <source>
        <dbReference type="EMBL" id="KAK9905789.1"/>
    </source>
</evidence>
<keyword evidence="3" id="KW-1185">Reference proteome</keyword>
<gene>
    <name evidence="2" type="ORF">WJX75_006299</name>
</gene>
<protein>
    <submittedName>
        <fullName evidence="2">Uncharacterized protein</fullName>
    </submittedName>
</protein>
<accession>A0ABR2YHZ9</accession>
<reference evidence="2 3" key="1">
    <citation type="journal article" date="2024" name="Nat. Commun.">
        <title>Phylogenomics reveals the evolutionary origins of lichenization in chlorophyte algae.</title>
        <authorList>
            <person name="Puginier C."/>
            <person name="Libourel C."/>
            <person name="Otte J."/>
            <person name="Skaloud P."/>
            <person name="Haon M."/>
            <person name="Grisel S."/>
            <person name="Petersen M."/>
            <person name="Berrin J.G."/>
            <person name="Delaux P.M."/>
            <person name="Dal Grande F."/>
            <person name="Keller J."/>
        </authorList>
    </citation>
    <scope>NUCLEOTIDE SEQUENCE [LARGE SCALE GENOMIC DNA]</scope>
    <source>
        <strain evidence="2 3">SAG 216-7</strain>
    </source>
</reference>
<dbReference type="Proteomes" id="UP001491310">
    <property type="component" value="Unassembled WGS sequence"/>
</dbReference>
<feature type="region of interest" description="Disordered" evidence="1">
    <location>
        <begin position="115"/>
        <end position="145"/>
    </location>
</feature>
<dbReference type="EMBL" id="JALJOT010000011">
    <property type="protein sequence ID" value="KAK9905789.1"/>
    <property type="molecule type" value="Genomic_DNA"/>
</dbReference>
<name>A0ABR2YHZ9_9CHLO</name>
<comment type="caution">
    <text evidence="2">The sequence shown here is derived from an EMBL/GenBank/DDBJ whole genome shotgun (WGS) entry which is preliminary data.</text>
</comment>
<sequence>MPAVDSSANEGAPPLSGNLPDEALAAVTAAVTSQAALFGVAEHGESSTPASGQPLSVAASTVLPGSSCSLLASPIDREDLAGHSQNASLALATPVGRTAGGESLHKFPVCDGDVSSPYGDRSHQATINQGGGIGTGAAQVPGSRGVPVGLWRARAAGAAVARVSNGVPCDDSRRRRDQHPR</sequence>
<feature type="compositionally biased region" description="Basic and acidic residues" evidence="1">
    <location>
        <begin position="170"/>
        <end position="181"/>
    </location>
</feature>
<feature type="region of interest" description="Disordered" evidence="1">
    <location>
        <begin position="162"/>
        <end position="181"/>
    </location>
</feature>
<proteinExistence type="predicted"/>